<reference evidence="2" key="1">
    <citation type="journal article" date="2018" name="Syst. Biol.">
        <title>Mitochondrial Genome Fragmentation Unites the Parasitic Lice of Eutherian Mammals.</title>
        <authorList>
            <person name="Song F."/>
            <person name="Li H."/>
            <person name="Liu G.-H."/>
            <person name="Wang W."/>
            <person name="James P."/>
            <person name="Colwell D.D."/>
            <person name="Tran A."/>
            <person name="Gong S."/>
            <person name="Cai W."/>
            <person name="Shao R."/>
        </authorList>
    </citation>
    <scope>NUCLEOTIDE SEQUENCE</scope>
    <source>
        <strain evidence="2">Minichromosome 4</strain>
    </source>
</reference>
<dbReference type="EMBL" id="MH001215">
    <property type="protein sequence ID" value="AYC65857.1"/>
    <property type="molecule type" value="Genomic_DNA"/>
</dbReference>
<feature type="transmembrane region" description="Helical" evidence="1">
    <location>
        <begin position="52"/>
        <end position="80"/>
    </location>
</feature>
<keyword evidence="1" id="KW-0472">Membrane</keyword>
<sequence>MVEFILFFPIYLFLMKSMLSKSIMITLIRLELSSVLVLVVTCLWFMALNQCFLLEFFLTVATLLVMDGLLGLSMAVSLLFSKKSESVNSISTSNF</sequence>
<name>A0A386B286_9NEOP</name>
<keyword evidence="1" id="KW-1133">Transmembrane helix</keyword>
<dbReference type="AlphaFoldDB" id="A0A386B286"/>
<proteinExistence type="predicted"/>
<geneLocation type="mitochondrion" evidence="2"/>
<keyword evidence="1" id="KW-0812">Transmembrane</keyword>
<keyword evidence="2" id="KW-0496">Mitochondrion</keyword>
<protein>
    <submittedName>
        <fullName evidence="2">NADH dehydrogenase subunit 4L</fullName>
    </submittedName>
</protein>
<feature type="transmembrane region" description="Helical" evidence="1">
    <location>
        <begin position="23"/>
        <end position="46"/>
    </location>
</feature>
<evidence type="ECO:0000313" key="2">
    <source>
        <dbReference type="EMBL" id="AYC65857.1"/>
    </source>
</evidence>
<accession>A0A386B286</accession>
<evidence type="ECO:0000256" key="1">
    <source>
        <dbReference type="SAM" id="Phobius"/>
    </source>
</evidence>
<organism evidence="2">
    <name type="scientific">Trichodectes canis</name>
    <dbReference type="NCBI Taxonomy" id="209909"/>
    <lineage>
        <taxon>Eukaryota</taxon>
        <taxon>Metazoa</taxon>
        <taxon>Ecdysozoa</taxon>
        <taxon>Arthropoda</taxon>
        <taxon>Hexapoda</taxon>
        <taxon>Insecta</taxon>
        <taxon>Pterygota</taxon>
        <taxon>Neoptera</taxon>
        <taxon>Paraneoptera</taxon>
        <taxon>Psocodea</taxon>
        <taxon>Troctomorpha</taxon>
        <taxon>Phthiraptera</taxon>
        <taxon>Trichodectera</taxon>
        <taxon>Trichodectidae</taxon>
        <taxon>Trichodectes</taxon>
    </lineage>
</organism>
<gene>
    <name evidence="2" type="primary">ND4L</name>
</gene>